<evidence type="ECO:0000313" key="3">
    <source>
        <dbReference type="EMBL" id="NWJ48308.1"/>
    </source>
</evidence>
<accession>A0A8T7M833</accession>
<evidence type="ECO:0000313" key="5">
    <source>
        <dbReference type="Proteomes" id="UP000521676"/>
    </source>
</evidence>
<protein>
    <submittedName>
        <fullName evidence="4">CpXC domain-containing protein</fullName>
    </submittedName>
</protein>
<dbReference type="Pfam" id="PF14353">
    <property type="entry name" value="CpXC"/>
    <property type="match status" value="1"/>
</dbReference>
<dbReference type="InterPro" id="IPR025682">
    <property type="entry name" value="CpXC_dom"/>
</dbReference>
<organism evidence="3 5">
    <name type="scientific">Candidatus Chlorohelix allophototropha</name>
    <dbReference type="NCBI Taxonomy" id="3003348"/>
    <lineage>
        <taxon>Bacteria</taxon>
        <taxon>Bacillati</taxon>
        <taxon>Chloroflexota</taxon>
        <taxon>Chloroflexia</taxon>
        <taxon>Candidatus Chloroheliales</taxon>
        <taxon>Candidatus Chloroheliaceae</taxon>
        <taxon>Candidatus Chlorohelix</taxon>
    </lineage>
</organism>
<feature type="domain" description="CpXC" evidence="2">
    <location>
        <begin position="9"/>
        <end position="86"/>
    </location>
</feature>
<dbReference type="Proteomes" id="UP001431572">
    <property type="component" value="Chromosome 2"/>
</dbReference>
<feature type="region of interest" description="Disordered" evidence="1">
    <location>
        <begin position="134"/>
        <end position="154"/>
    </location>
</feature>
<reference evidence="3 5" key="1">
    <citation type="submission" date="2020-06" db="EMBL/GenBank/DDBJ databases">
        <title>Anoxygenic phototrophic Chloroflexota member uses a Type I reaction center.</title>
        <authorList>
            <person name="Tsuji J.M."/>
            <person name="Shaw N.A."/>
            <person name="Nagashima S."/>
            <person name="Venkiteswaran J."/>
            <person name="Schiff S.L."/>
            <person name="Hanada S."/>
            <person name="Tank M."/>
            <person name="Neufeld J.D."/>
        </authorList>
    </citation>
    <scope>NUCLEOTIDE SEQUENCE [LARGE SCALE GENOMIC DNA]</scope>
    <source>
        <strain evidence="3">L227-S17</strain>
    </source>
</reference>
<dbReference type="Proteomes" id="UP000521676">
    <property type="component" value="Unassembled WGS sequence"/>
</dbReference>
<dbReference type="RefSeq" id="WP_341470146.1">
    <property type="nucleotide sequence ID" value="NZ_CP128400.1"/>
</dbReference>
<dbReference type="AlphaFoldDB" id="A0A8T7M833"/>
<evidence type="ECO:0000313" key="4">
    <source>
        <dbReference type="EMBL" id="WJW68242.1"/>
    </source>
</evidence>
<gene>
    <name evidence="3" type="ORF">HXX08_20830</name>
    <name evidence="4" type="ORF">OZ401_003849</name>
</gene>
<name>A0A8T7M833_9CHLR</name>
<evidence type="ECO:0000256" key="1">
    <source>
        <dbReference type="SAM" id="MobiDB-lite"/>
    </source>
</evidence>
<evidence type="ECO:0000259" key="2">
    <source>
        <dbReference type="Pfam" id="PF14353"/>
    </source>
</evidence>
<dbReference type="EMBL" id="CP128400">
    <property type="protein sequence ID" value="WJW68242.1"/>
    <property type="molecule type" value="Genomic_DNA"/>
</dbReference>
<reference evidence="4" key="2">
    <citation type="journal article" date="2024" name="Nature">
        <title>Anoxygenic phototroph of the Chloroflexota uses a type I reaction centre.</title>
        <authorList>
            <person name="Tsuji J.M."/>
            <person name="Shaw N.A."/>
            <person name="Nagashima S."/>
            <person name="Venkiteswaran J.J."/>
            <person name="Schiff S.L."/>
            <person name="Watanabe T."/>
            <person name="Fukui M."/>
            <person name="Hanada S."/>
            <person name="Tank M."/>
            <person name="Neufeld J.D."/>
        </authorList>
    </citation>
    <scope>NUCLEOTIDE SEQUENCE</scope>
    <source>
        <strain evidence="4">L227-S17</strain>
    </source>
</reference>
<sequence length="233" mass="25875">MSRVLDLEITCPECGTVFQASGHTVIDSADEADAEAFWALKEGSINIAHCPKCSASGFIPVPLVLHESEREMVLAFVPNAEEMDEETIGSMIGPILEGFLSSVPEEKQADYMFEPIVTDDPMALVMAARGESLEDYEYDEEDDDEDDEEGDELTEEEMREIQARQALLQDLLQVPVADSLSRITMLRNNQTIVDDMLVQLIGIVTEQARAIQPDALQSLNKIMNEIEVFMASN</sequence>
<dbReference type="EMBL" id="JACATZ010000003">
    <property type="protein sequence ID" value="NWJ48308.1"/>
    <property type="molecule type" value="Genomic_DNA"/>
</dbReference>
<proteinExistence type="predicted"/>
<keyword evidence="6" id="KW-1185">Reference proteome</keyword>
<evidence type="ECO:0000313" key="6">
    <source>
        <dbReference type="Proteomes" id="UP001431572"/>
    </source>
</evidence>